<sequence length="674" mass="76391">MLQNEIRHLNDELINQIKAGEVVERPYNVIKELVENSIDAGSKHISIELLDGGKQMIRIADDGYGMSAKNLSLALERHATSKISQFKDLDTLLSFGFRGEALPSIASVSHFSIKSRPHDQDLGREITLNCGKRISEKDVSTSVGTTVQVKDLFSGVPVRLKFLKSTATEFAHIHDFLTAVSLAFYNITFRLSHNGREVFNYKAKNSSADRFTEIFNFNAKDFTEINYTRGSFKLTGFIGLPHTAKTTPSHFITFVNGRYVKDKIVRTGVIQAYQGLLLKGLVAPAIIFVEVDPSWVDVNAHPSKVEVRFYDNAVIQDLIYIGIQNTLKEAIHNKASRTSTQESNDSHPSLPKVESVQTIPKYEAQNYQELSPKSSAVQTIPKYEKTLSSSLNNSSNSNQFKKDYSYNLKGNSVGKLKTDETSYEKNNILNDKVIEKTSPRINQEKLFTEIKTSIFDSAIYLGQFAQCFLLLEISKELWIIDQHAFHERILFEELIVSHMNKMILKQQLLTPVIIPSTEIISEIISEDKNKIDNLGFQIEILKNNHIAIHSFPSFLTPQKIPEVFDEIIARILTFNGIPQTEIHPLIEKAQKINKEFIELNMQSQALDSEKIYHLLFATIACHSAVRAGDPLNEELVKRLLGRAKDVDFYAHCPHGRPVIRKFSEKDISTWFQRT</sequence>
<dbReference type="SUPFAM" id="SSF118116">
    <property type="entry name" value="DNA mismatch repair protein MutL"/>
    <property type="match status" value="1"/>
</dbReference>
<gene>
    <name evidence="5" type="primary">mutL</name>
    <name evidence="9" type="ORF">JCM31447_13880</name>
</gene>
<dbReference type="Pfam" id="PF13589">
    <property type="entry name" value="HATPase_c_3"/>
    <property type="match status" value="1"/>
</dbReference>
<dbReference type="Gene3D" id="3.30.1540.20">
    <property type="entry name" value="MutL, C-terminal domain, dimerisation subdomain"/>
    <property type="match status" value="1"/>
</dbReference>
<dbReference type="PANTHER" id="PTHR10073">
    <property type="entry name" value="DNA MISMATCH REPAIR PROTEIN MLH, PMS, MUTL"/>
    <property type="match status" value="1"/>
</dbReference>
<evidence type="ECO:0000256" key="6">
    <source>
        <dbReference type="SAM" id="MobiDB-lite"/>
    </source>
</evidence>
<evidence type="ECO:0000256" key="3">
    <source>
        <dbReference type="ARBA" id="ARBA00022763"/>
    </source>
</evidence>
<dbReference type="GO" id="GO:0030983">
    <property type="term" value="F:mismatched DNA binding"/>
    <property type="evidence" value="ECO:0007669"/>
    <property type="project" value="InterPro"/>
</dbReference>
<keyword evidence="9" id="KW-0378">Hydrolase</keyword>
<dbReference type="KEGG" id="sbf:JCM31447_13880"/>
<dbReference type="PANTHER" id="PTHR10073:SF12">
    <property type="entry name" value="DNA MISMATCH REPAIR PROTEIN MLH1"/>
    <property type="match status" value="1"/>
</dbReference>
<evidence type="ECO:0000313" key="10">
    <source>
        <dbReference type="Proteomes" id="UP000291236"/>
    </source>
</evidence>
<dbReference type="GO" id="GO:0004519">
    <property type="term" value="F:endonuclease activity"/>
    <property type="evidence" value="ECO:0007669"/>
    <property type="project" value="UniProtKB-KW"/>
</dbReference>
<dbReference type="NCBIfam" id="TIGR00585">
    <property type="entry name" value="mutl"/>
    <property type="match status" value="1"/>
</dbReference>
<evidence type="ECO:0000259" key="8">
    <source>
        <dbReference type="SMART" id="SM01340"/>
    </source>
</evidence>
<dbReference type="GO" id="GO:0140664">
    <property type="term" value="F:ATP-dependent DNA damage sensor activity"/>
    <property type="evidence" value="ECO:0007669"/>
    <property type="project" value="InterPro"/>
</dbReference>
<keyword evidence="3 5" id="KW-0227">DNA damage</keyword>
<keyword evidence="9" id="KW-0540">Nuclease</keyword>
<evidence type="ECO:0000256" key="1">
    <source>
        <dbReference type="ARBA" id="ARBA00006082"/>
    </source>
</evidence>
<comment type="function">
    <text evidence="5">This protein is involved in the repair of mismatches in DNA. It is required for dam-dependent methyl-directed DNA mismatch repair. May act as a 'molecular matchmaker', a protein that promotes the formation of a stable complex between two or more DNA-binding proteins in an ATP-dependent manner without itself being part of a final effector complex.</text>
</comment>
<dbReference type="SMART" id="SM01340">
    <property type="entry name" value="DNA_mis_repair"/>
    <property type="match status" value="1"/>
</dbReference>
<dbReference type="GO" id="GO:0016887">
    <property type="term" value="F:ATP hydrolysis activity"/>
    <property type="evidence" value="ECO:0007669"/>
    <property type="project" value="InterPro"/>
</dbReference>
<dbReference type="InterPro" id="IPR014762">
    <property type="entry name" value="DNA_mismatch_repair_CS"/>
</dbReference>
<dbReference type="InterPro" id="IPR020568">
    <property type="entry name" value="Ribosomal_Su5_D2-typ_SF"/>
</dbReference>
<dbReference type="InterPro" id="IPR037198">
    <property type="entry name" value="MutL_C_sf"/>
</dbReference>
<dbReference type="InterPro" id="IPR020667">
    <property type="entry name" value="DNA_mismatch_repair_MutL"/>
</dbReference>
<protein>
    <recommendedName>
        <fullName evidence="2 5">DNA mismatch repair protein MutL</fullName>
    </recommendedName>
</protein>
<evidence type="ECO:0000256" key="5">
    <source>
        <dbReference type="HAMAP-Rule" id="MF_00149"/>
    </source>
</evidence>
<reference evidence="9 10" key="1">
    <citation type="submission" date="2018-12" db="EMBL/GenBank/DDBJ databases">
        <title>Rubrispira sanarue gen. nov., sp., nov., a member of the order Silvanigrellales, isolated from a brackish lake in Hamamatsu Japan.</title>
        <authorList>
            <person name="Maejima Y."/>
            <person name="Iino T."/>
            <person name="Muraguchi Y."/>
            <person name="Fukuda K."/>
            <person name="Nojiri H."/>
            <person name="Ohkuma M."/>
            <person name="Moriuchi R."/>
            <person name="Dohra H."/>
            <person name="Kimbara K."/>
            <person name="Shintani M."/>
        </authorList>
    </citation>
    <scope>NUCLEOTIDE SEQUENCE [LARGE SCALE GENOMIC DNA]</scope>
    <source>
        <strain evidence="9 10">RF1110005</strain>
    </source>
</reference>
<proteinExistence type="inferred from homology"/>
<dbReference type="PROSITE" id="PS00058">
    <property type="entry name" value="DNA_MISMATCH_REPAIR_1"/>
    <property type="match status" value="1"/>
</dbReference>
<evidence type="ECO:0000256" key="4">
    <source>
        <dbReference type="ARBA" id="ARBA00023204"/>
    </source>
</evidence>
<dbReference type="InterPro" id="IPR014790">
    <property type="entry name" value="MutL_C"/>
</dbReference>
<dbReference type="EMBL" id="AP019368">
    <property type="protein sequence ID" value="BBH52945.1"/>
    <property type="molecule type" value="Genomic_DNA"/>
</dbReference>
<keyword evidence="9" id="KW-0255">Endonuclease</keyword>
<comment type="similarity">
    <text evidence="1 5">Belongs to the DNA mismatch repair MutL/HexB family.</text>
</comment>
<dbReference type="InterPro" id="IPR042120">
    <property type="entry name" value="MutL_C_dimsub"/>
</dbReference>
<feature type="region of interest" description="Disordered" evidence="6">
    <location>
        <begin position="334"/>
        <end position="355"/>
    </location>
</feature>
<feature type="compositionally biased region" description="Polar residues" evidence="6">
    <location>
        <begin position="336"/>
        <end position="347"/>
    </location>
</feature>
<dbReference type="GO" id="GO:0005524">
    <property type="term" value="F:ATP binding"/>
    <property type="evidence" value="ECO:0007669"/>
    <property type="project" value="InterPro"/>
</dbReference>
<evidence type="ECO:0000259" key="7">
    <source>
        <dbReference type="SMART" id="SM00853"/>
    </source>
</evidence>
<dbReference type="AlphaFoldDB" id="A0A4P2VU36"/>
<feature type="domain" description="MutL C-terminal dimerisation" evidence="7">
    <location>
        <begin position="460"/>
        <end position="631"/>
    </location>
</feature>
<dbReference type="GO" id="GO:0032300">
    <property type="term" value="C:mismatch repair complex"/>
    <property type="evidence" value="ECO:0007669"/>
    <property type="project" value="InterPro"/>
</dbReference>
<dbReference type="SMART" id="SM00853">
    <property type="entry name" value="MutL_C"/>
    <property type="match status" value="1"/>
</dbReference>
<dbReference type="SUPFAM" id="SSF55874">
    <property type="entry name" value="ATPase domain of HSP90 chaperone/DNA topoisomerase II/histidine kinase"/>
    <property type="match status" value="1"/>
</dbReference>
<dbReference type="Pfam" id="PF01119">
    <property type="entry name" value="DNA_mis_repair"/>
    <property type="match status" value="1"/>
</dbReference>
<dbReference type="Pfam" id="PF08676">
    <property type="entry name" value="MutL_C"/>
    <property type="match status" value="1"/>
</dbReference>
<dbReference type="Gene3D" id="3.30.230.10">
    <property type="match status" value="1"/>
</dbReference>
<dbReference type="SUPFAM" id="SSF54211">
    <property type="entry name" value="Ribosomal protein S5 domain 2-like"/>
    <property type="match status" value="1"/>
</dbReference>
<dbReference type="CDD" id="cd16926">
    <property type="entry name" value="HATPase_MutL-MLH-PMS-like"/>
    <property type="match status" value="1"/>
</dbReference>
<dbReference type="InterPro" id="IPR013507">
    <property type="entry name" value="DNA_mismatch_S5_2-like"/>
</dbReference>
<dbReference type="Proteomes" id="UP000291236">
    <property type="component" value="Chromosome"/>
</dbReference>
<accession>A0A4P2VU36</accession>
<evidence type="ECO:0000256" key="2">
    <source>
        <dbReference type="ARBA" id="ARBA00021975"/>
    </source>
</evidence>
<dbReference type="GO" id="GO:0006298">
    <property type="term" value="P:mismatch repair"/>
    <property type="evidence" value="ECO:0007669"/>
    <property type="project" value="UniProtKB-UniRule"/>
</dbReference>
<dbReference type="Gene3D" id="3.30.1370.100">
    <property type="entry name" value="MutL, C-terminal domain, regulatory subdomain"/>
    <property type="match status" value="1"/>
</dbReference>
<evidence type="ECO:0000313" key="9">
    <source>
        <dbReference type="EMBL" id="BBH52945.1"/>
    </source>
</evidence>
<dbReference type="InterPro" id="IPR036890">
    <property type="entry name" value="HATPase_C_sf"/>
</dbReference>
<name>A0A4P2VU36_FLUSA</name>
<organism evidence="9 10">
    <name type="scientific">Fluviispira sanaruensis</name>
    <dbReference type="NCBI Taxonomy" id="2493639"/>
    <lineage>
        <taxon>Bacteria</taxon>
        <taxon>Pseudomonadati</taxon>
        <taxon>Bdellovibrionota</taxon>
        <taxon>Oligoflexia</taxon>
        <taxon>Silvanigrellales</taxon>
        <taxon>Silvanigrellaceae</taxon>
        <taxon>Fluviispira</taxon>
    </lineage>
</organism>
<dbReference type="InterPro" id="IPR038973">
    <property type="entry name" value="MutL/Mlh/Pms-like"/>
</dbReference>
<dbReference type="RefSeq" id="WP_130607859.1">
    <property type="nucleotide sequence ID" value="NZ_AP019368.1"/>
</dbReference>
<feature type="domain" description="DNA mismatch repair protein S5" evidence="8">
    <location>
        <begin position="211"/>
        <end position="328"/>
    </location>
</feature>
<dbReference type="OrthoDB" id="5287384at2"/>
<dbReference type="InterPro" id="IPR014721">
    <property type="entry name" value="Ribsml_uS5_D2-typ_fold_subgr"/>
</dbReference>
<dbReference type="InterPro" id="IPR042121">
    <property type="entry name" value="MutL_C_regsub"/>
</dbReference>
<keyword evidence="10" id="KW-1185">Reference proteome</keyword>
<dbReference type="HAMAP" id="MF_00149">
    <property type="entry name" value="DNA_mis_repair"/>
    <property type="match status" value="1"/>
</dbReference>
<dbReference type="CDD" id="cd00782">
    <property type="entry name" value="MutL_Trans"/>
    <property type="match status" value="1"/>
</dbReference>
<dbReference type="InterPro" id="IPR002099">
    <property type="entry name" value="MutL/Mlh/PMS"/>
</dbReference>
<dbReference type="Gene3D" id="3.30.565.10">
    <property type="entry name" value="Histidine kinase-like ATPase, C-terminal domain"/>
    <property type="match status" value="1"/>
</dbReference>
<keyword evidence="4 5" id="KW-0234">DNA repair</keyword>
<dbReference type="FunFam" id="3.30.565.10:FF:000003">
    <property type="entry name" value="DNA mismatch repair endonuclease MutL"/>
    <property type="match status" value="1"/>
</dbReference>